<gene>
    <name evidence="1" type="ORF">AK812_SmicGene30636</name>
</gene>
<keyword evidence="2" id="KW-1185">Reference proteome</keyword>
<evidence type="ECO:0000313" key="2">
    <source>
        <dbReference type="Proteomes" id="UP000186817"/>
    </source>
</evidence>
<evidence type="ECO:0000313" key="1">
    <source>
        <dbReference type="EMBL" id="OLP88074.1"/>
    </source>
</evidence>
<name>A0A1Q9CYT2_SYMMI</name>
<sequence length="153" mass="17274">MTLLNWSSSQDALAQSSNWPGIEPRDAFRHQVNFRGKARRTVLFFAMESGPDVKKMDEEMLPDQAMLFRQIVRLWHLEITDEHPGQSNSDDADVHPGADAGDAWHSEHSHFISWAISRGKVLLTSTGAESTKKWLFHPPWGHCSSARSHEGIS</sequence>
<dbReference type="AlphaFoldDB" id="A0A1Q9CYT2"/>
<accession>A0A1Q9CYT2</accession>
<organism evidence="1 2">
    <name type="scientific">Symbiodinium microadriaticum</name>
    <name type="common">Dinoflagellate</name>
    <name type="synonym">Zooxanthella microadriatica</name>
    <dbReference type="NCBI Taxonomy" id="2951"/>
    <lineage>
        <taxon>Eukaryota</taxon>
        <taxon>Sar</taxon>
        <taxon>Alveolata</taxon>
        <taxon>Dinophyceae</taxon>
        <taxon>Suessiales</taxon>
        <taxon>Symbiodiniaceae</taxon>
        <taxon>Symbiodinium</taxon>
    </lineage>
</organism>
<protein>
    <submittedName>
        <fullName evidence="1">Uncharacterized protein</fullName>
    </submittedName>
</protein>
<dbReference type="Proteomes" id="UP000186817">
    <property type="component" value="Unassembled WGS sequence"/>
</dbReference>
<comment type="caution">
    <text evidence="1">The sequence shown here is derived from an EMBL/GenBank/DDBJ whole genome shotgun (WGS) entry which is preliminary data.</text>
</comment>
<proteinExistence type="predicted"/>
<dbReference type="EMBL" id="LSRX01000829">
    <property type="protein sequence ID" value="OLP88074.1"/>
    <property type="molecule type" value="Genomic_DNA"/>
</dbReference>
<reference evidence="1 2" key="1">
    <citation type="submission" date="2016-02" db="EMBL/GenBank/DDBJ databases">
        <title>Genome analysis of coral dinoflagellate symbionts highlights evolutionary adaptations to a symbiotic lifestyle.</title>
        <authorList>
            <person name="Aranda M."/>
            <person name="Li Y."/>
            <person name="Liew Y.J."/>
            <person name="Baumgarten S."/>
            <person name="Simakov O."/>
            <person name="Wilson M."/>
            <person name="Piel J."/>
            <person name="Ashoor H."/>
            <person name="Bougouffa S."/>
            <person name="Bajic V.B."/>
            <person name="Ryu T."/>
            <person name="Ravasi T."/>
            <person name="Bayer T."/>
            <person name="Micklem G."/>
            <person name="Kim H."/>
            <person name="Bhak J."/>
            <person name="Lajeunesse T.C."/>
            <person name="Voolstra C.R."/>
        </authorList>
    </citation>
    <scope>NUCLEOTIDE SEQUENCE [LARGE SCALE GENOMIC DNA]</scope>
    <source>
        <strain evidence="1 2">CCMP2467</strain>
    </source>
</reference>